<dbReference type="HOGENOM" id="CLU_207688_0_0_11"/>
<protein>
    <submittedName>
        <fullName evidence="2">Uncharacterized protein</fullName>
    </submittedName>
</protein>
<feature type="transmembrane region" description="Helical" evidence="1">
    <location>
        <begin position="7"/>
        <end position="25"/>
    </location>
</feature>
<reference evidence="2 3" key="1">
    <citation type="journal article" date="2012" name="Stand. Genomic Sci.">
        <title>Genome sequence of the halotolerant bacterium Corynebacterium halotolerans type strain YIM 70093(T) (= DSM 44683(T)).</title>
        <authorList>
            <person name="Ruckert C."/>
            <person name="Albersmeier A."/>
            <person name="Al-Dilaimi A."/>
            <person name="Niehaus K."/>
            <person name="Szczepanowski R."/>
            <person name="Kalinowski J."/>
        </authorList>
    </citation>
    <scope>NUCLEOTIDE SEQUENCE [LARGE SCALE GENOMIC DNA]</scope>
    <source>
        <strain evidence="2">YIM 70093</strain>
    </source>
</reference>
<dbReference type="KEGG" id="chn:A605_07235"/>
<feature type="transmembrane region" description="Helical" evidence="1">
    <location>
        <begin position="31"/>
        <end position="50"/>
    </location>
</feature>
<gene>
    <name evidence="2" type="ORF">A605_07235</name>
</gene>
<sequence>MAQRMIPVIWIRLLVILGFGAFMVYEGMWALAAIAAVLAILSAAQLVNAYRQRAGDRGK</sequence>
<keyword evidence="1" id="KW-0472">Membrane</keyword>
<dbReference type="RefSeq" id="WP_015400868.1">
    <property type="nucleotide sequence ID" value="NC_020302.1"/>
</dbReference>
<dbReference type="EMBL" id="CP003697">
    <property type="protein sequence ID" value="AGF72449.1"/>
    <property type="molecule type" value="Genomic_DNA"/>
</dbReference>
<dbReference type="PATRIC" id="fig|1121362.3.peg.1460"/>
<dbReference type="Proteomes" id="UP000011723">
    <property type="component" value="Chromosome"/>
</dbReference>
<evidence type="ECO:0000256" key="1">
    <source>
        <dbReference type="SAM" id="Phobius"/>
    </source>
</evidence>
<keyword evidence="3" id="KW-1185">Reference proteome</keyword>
<proteinExistence type="predicted"/>
<evidence type="ECO:0000313" key="2">
    <source>
        <dbReference type="EMBL" id="AGF72449.1"/>
    </source>
</evidence>
<dbReference type="AlphaFoldDB" id="M1MXH6"/>
<keyword evidence="1" id="KW-0812">Transmembrane</keyword>
<keyword evidence="1" id="KW-1133">Transmembrane helix</keyword>
<name>M1MXH6_9CORY</name>
<organism evidence="2 3">
    <name type="scientific">Corynebacterium halotolerans YIM 70093 = DSM 44683</name>
    <dbReference type="NCBI Taxonomy" id="1121362"/>
    <lineage>
        <taxon>Bacteria</taxon>
        <taxon>Bacillati</taxon>
        <taxon>Actinomycetota</taxon>
        <taxon>Actinomycetes</taxon>
        <taxon>Mycobacteriales</taxon>
        <taxon>Corynebacteriaceae</taxon>
        <taxon>Corynebacterium</taxon>
    </lineage>
</organism>
<accession>M1MXH6</accession>
<evidence type="ECO:0000313" key="3">
    <source>
        <dbReference type="Proteomes" id="UP000011723"/>
    </source>
</evidence>